<dbReference type="EMBL" id="VLLE01000002">
    <property type="protein sequence ID" value="TWI85407.1"/>
    <property type="molecule type" value="Genomic_DNA"/>
</dbReference>
<dbReference type="Proteomes" id="UP000316167">
    <property type="component" value="Unassembled WGS sequence"/>
</dbReference>
<gene>
    <name evidence="2" type="ORF">IQ13_0568</name>
</gene>
<feature type="transmembrane region" description="Helical" evidence="1">
    <location>
        <begin position="37"/>
        <end position="55"/>
    </location>
</feature>
<name>A0A562SVU0_9BACT</name>
<evidence type="ECO:0000313" key="2">
    <source>
        <dbReference type="EMBL" id="TWI85407.1"/>
    </source>
</evidence>
<feature type="transmembrane region" description="Helical" evidence="1">
    <location>
        <begin position="6"/>
        <end position="25"/>
    </location>
</feature>
<sequence>MRNIYTFFWISLAVKIFVFTVLNFFFWETINFTGKQILLYVLAFLLFVITSVLKFRGARTFGNYLKTLEKEFSFMFISALALQDMGLGAIALFTFLEWHLYLKEFCILKPSNKFDGDIETDE</sequence>
<proteinExistence type="predicted"/>
<organism evidence="2 3">
    <name type="scientific">Lacibacter cauensis</name>
    <dbReference type="NCBI Taxonomy" id="510947"/>
    <lineage>
        <taxon>Bacteria</taxon>
        <taxon>Pseudomonadati</taxon>
        <taxon>Bacteroidota</taxon>
        <taxon>Chitinophagia</taxon>
        <taxon>Chitinophagales</taxon>
        <taxon>Chitinophagaceae</taxon>
        <taxon>Lacibacter</taxon>
    </lineage>
</organism>
<protein>
    <submittedName>
        <fullName evidence="2">Uncharacterized protein</fullName>
    </submittedName>
</protein>
<evidence type="ECO:0000313" key="3">
    <source>
        <dbReference type="Proteomes" id="UP000316167"/>
    </source>
</evidence>
<keyword evidence="1" id="KW-0812">Transmembrane</keyword>
<accession>A0A562SVU0</accession>
<evidence type="ECO:0000256" key="1">
    <source>
        <dbReference type="SAM" id="Phobius"/>
    </source>
</evidence>
<dbReference type="AlphaFoldDB" id="A0A562SVU0"/>
<keyword evidence="3" id="KW-1185">Reference proteome</keyword>
<comment type="caution">
    <text evidence="2">The sequence shown here is derived from an EMBL/GenBank/DDBJ whole genome shotgun (WGS) entry which is preliminary data.</text>
</comment>
<keyword evidence="1" id="KW-1133">Transmembrane helix</keyword>
<keyword evidence="1" id="KW-0472">Membrane</keyword>
<dbReference type="RefSeq" id="WP_144884272.1">
    <property type="nucleotide sequence ID" value="NZ_VLLE01000002.1"/>
</dbReference>
<reference evidence="2 3" key="1">
    <citation type="journal article" date="2015" name="Stand. Genomic Sci.">
        <title>Genomic Encyclopedia of Bacterial and Archaeal Type Strains, Phase III: the genomes of soil and plant-associated and newly described type strains.</title>
        <authorList>
            <person name="Whitman W.B."/>
            <person name="Woyke T."/>
            <person name="Klenk H.P."/>
            <person name="Zhou Y."/>
            <person name="Lilburn T.G."/>
            <person name="Beck B.J."/>
            <person name="De Vos P."/>
            <person name="Vandamme P."/>
            <person name="Eisen J.A."/>
            <person name="Garrity G."/>
            <person name="Hugenholtz P."/>
            <person name="Kyrpides N.C."/>
        </authorList>
    </citation>
    <scope>NUCLEOTIDE SEQUENCE [LARGE SCALE GENOMIC DNA]</scope>
    <source>
        <strain evidence="2 3">CGMCC 1.7271</strain>
    </source>
</reference>
<feature type="transmembrane region" description="Helical" evidence="1">
    <location>
        <begin position="75"/>
        <end position="96"/>
    </location>
</feature>